<feature type="transmembrane region" description="Helical" evidence="1">
    <location>
        <begin position="57"/>
        <end position="80"/>
    </location>
</feature>
<dbReference type="InterPro" id="IPR018815">
    <property type="entry name" value="Incr_loss_mito_DNA_1"/>
</dbReference>
<evidence type="ECO:0008006" key="4">
    <source>
        <dbReference type="Google" id="ProtNLM"/>
    </source>
</evidence>
<dbReference type="PANTHER" id="PTHR28029">
    <property type="entry name" value="PROTEIN ILM1"/>
    <property type="match status" value="1"/>
</dbReference>
<keyword evidence="1" id="KW-0472">Membrane</keyword>
<reference evidence="2" key="1">
    <citation type="journal article" date="2020" name="Stud. Mycol.">
        <title>101 Dothideomycetes genomes: a test case for predicting lifestyles and emergence of pathogens.</title>
        <authorList>
            <person name="Haridas S."/>
            <person name="Albert R."/>
            <person name="Binder M."/>
            <person name="Bloem J."/>
            <person name="Labutti K."/>
            <person name="Salamov A."/>
            <person name="Andreopoulos B."/>
            <person name="Baker S."/>
            <person name="Barry K."/>
            <person name="Bills G."/>
            <person name="Bluhm B."/>
            <person name="Cannon C."/>
            <person name="Castanera R."/>
            <person name="Culley D."/>
            <person name="Daum C."/>
            <person name="Ezra D."/>
            <person name="Gonzalez J."/>
            <person name="Henrissat B."/>
            <person name="Kuo A."/>
            <person name="Liang C."/>
            <person name="Lipzen A."/>
            <person name="Lutzoni F."/>
            <person name="Magnuson J."/>
            <person name="Mondo S."/>
            <person name="Nolan M."/>
            <person name="Ohm R."/>
            <person name="Pangilinan J."/>
            <person name="Park H.-J."/>
            <person name="Ramirez L."/>
            <person name="Alfaro M."/>
            <person name="Sun H."/>
            <person name="Tritt A."/>
            <person name="Yoshinaga Y."/>
            <person name="Zwiers L.-H."/>
            <person name="Turgeon B."/>
            <person name="Goodwin S."/>
            <person name="Spatafora J."/>
            <person name="Crous P."/>
            <person name="Grigoriev I."/>
        </authorList>
    </citation>
    <scope>NUCLEOTIDE SEQUENCE</scope>
    <source>
        <strain evidence="2">CBS 113818</strain>
    </source>
</reference>
<dbReference type="Proteomes" id="UP000799424">
    <property type="component" value="Unassembled WGS sequence"/>
</dbReference>
<sequence length="175" mass="19559">MAIISAAVMIRSISLFHITLAALLLKNPQKIANQGVVLLLGQSMQLPTPREFQTPSASLSFLAILFAFLGLSDLTAVSMNEELSDEYWGAQAPVRLLFLFVLTGYTYTFKEGGLMAPRSAEYLMSDGNTLNNSIVFTWGFLEMAAWFWVYVTLRDERREKVNKVVAKRNAEAARL</sequence>
<dbReference type="PANTHER" id="PTHR28029:SF1">
    <property type="entry name" value="PROTEIN ILM1"/>
    <property type="match status" value="1"/>
</dbReference>
<proteinExistence type="predicted"/>
<name>A0A6A7AHD5_9PLEO</name>
<keyword evidence="3" id="KW-1185">Reference proteome</keyword>
<feature type="transmembrane region" description="Helical" evidence="1">
    <location>
        <begin position="129"/>
        <end position="153"/>
    </location>
</feature>
<protein>
    <recommendedName>
        <fullName evidence="4">Increased loss of mitochondrial DNA protein 1</fullName>
    </recommendedName>
</protein>
<dbReference type="AlphaFoldDB" id="A0A6A7AHD5"/>
<keyword evidence="1" id="KW-0812">Transmembrane</keyword>
<accession>A0A6A7AHD5</accession>
<keyword evidence="1" id="KW-1133">Transmembrane helix</keyword>
<evidence type="ECO:0000256" key="1">
    <source>
        <dbReference type="SAM" id="Phobius"/>
    </source>
</evidence>
<organism evidence="2 3">
    <name type="scientific">Ophiobolus disseminans</name>
    <dbReference type="NCBI Taxonomy" id="1469910"/>
    <lineage>
        <taxon>Eukaryota</taxon>
        <taxon>Fungi</taxon>
        <taxon>Dikarya</taxon>
        <taxon>Ascomycota</taxon>
        <taxon>Pezizomycotina</taxon>
        <taxon>Dothideomycetes</taxon>
        <taxon>Pleosporomycetidae</taxon>
        <taxon>Pleosporales</taxon>
        <taxon>Pleosporineae</taxon>
        <taxon>Phaeosphaeriaceae</taxon>
        <taxon>Ophiobolus</taxon>
    </lineage>
</organism>
<dbReference type="EMBL" id="MU006217">
    <property type="protein sequence ID" value="KAF2832128.1"/>
    <property type="molecule type" value="Genomic_DNA"/>
</dbReference>
<dbReference type="Pfam" id="PF10311">
    <property type="entry name" value="Ilm1"/>
    <property type="match status" value="1"/>
</dbReference>
<evidence type="ECO:0000313" key="3">
    <source>
        <dbReference type="Proteomes" id="UP000799424"/>
    </source>
</evidence>
<gene>
    <name evidence="2" type="ORF">CC86DRAFT_451753</name>
</gene>
<dbReference type="OrthoDB" id="5299849at2759"/>
<evidence type="ECO:0000313" key="2">
    <source>
        <dbReference type="EMBL" id="KAF2832128.1"/>
    </source>
</evidence>
<feature type="transmembrane region" description="Helical" evidence="1">
    <location>
        <begin position="92"/>
        <end position="109"/>
    </location>
</feature>